<evidence type="ECO:0000256" key="3">
    <source>
        <dbReference type="ARBA" id="ARBA00022989"/>
    </source>
</evidence>
<dbReference type="PROSITE" id="PS50850">
    <property type="entry name" value="MFS"/>
    <property type="match status" value="1"/>
</dbReference>
<evidence type="ECO:0000256" key="1">
    <source>
        <dbReference type="ARBA" id="ARBA00004370"/>
    </source>
</evidence>
<comment type="caution">
    <text evidence="7">The sequence shown here is derived from an EMBL/GenBank/DDBJ whole genome shotgun (WGS) entry which is preliminary data.</text>
</comment>
<evidence type="ECO:0000259" key="6">
    <source>
        <dbReference type="PROSITE" id="PS50850"/>
    </source>
</evidence>
<dbReference type="Gene3D" id="1.20.1250.20">
    <property type="entry name" value="MFS general substrate transporter like domains"/>
    <property type="match status" value="1"/>
</dbReference>
<name>T1BR19_9ZZZZ</name>
<feature type="transmembrane region" description="Helical" evidence="5">
    <location>
        <begin position="83"/>
        <end position="101"/>
    </location>
</feature>
<feature type="transmembrane region" description="Helical" evidence="5">
    <location>
        <begin position="54"/>
        <end position="77"/>
    </location>
</feature>
<keyword evidence="3 5" id="KW-1133">Transmembrane helix</keyword>
<keyword evidence="2 5" id="KW-0812">Transmembrane</keyword>
<dbReference type="AlphaFoldDB" id="T1BR19"/>
<dbReference type="GO" id="GO:0016020">
    <property type="term" value="C:membrane"/>
    <property type="evidence" value="ECO:0007669"/>
    <property type="project" value="UniProtKB-SubCell"/>
</dbReference>
<reference evidence="7" key="1">
    <citation type="submission" date="2013-08" db="EMBL/GenBank/DDBJ databases">
        <authorList>
            <person name="Mendez C."/>
            <person name="Richter M."/>
            <person name="Ferrer M."/>
            <person name="Sanchez J."/>
        </authorList>
    </citation>
    <scope>NUCLEOTIDE SEQUENCE</scope>
</reference>
<evidence type="ECO:0000313" key="7">
    <source>
        <dbReference type="EMBL" id="EQD71018.1"/>
    </source>
</evidence>
<dbReference type="InterPro" id="IPR020846">
    <property type="entry name" value="MFS_dom"/>
</dbReference>
<feature type="domain" description="Major facilitator superfamily (MFS) profile" evidence="6">
    <location>
        <begin position="1"/>
        <end position="105"/>
    </location>
</feature>
<organism evidence="7">
    <name type="scientific">mine drainage metagenome</name>
    <dbReference type="NCBI Taxonomy" id="410659"/>
    <lineage>
        <taxon>unclassified sequences</taxon>
        <taxon>metagenomes</taxon>
        <taxon>ecological metagenomes</taxon>
    </lineage>
</organism>
<dbReference type="InterPro" id="IPR005828">
    <property type="entry name" value="MFS_sugar_transport-like"/>
</dbReference>
<evidence type="ECO:0000256" key="4">
    <source>
        <dbReference type="ARBA" id="ARBA00023136"/>
    </source>
</evidence>
<proteinExistence type="predicted"/>
<accession>T1BR19</accession>
<dbReference type="InterPro" id="IPR050549">
    <property type="entry name" value="MFS_Trehalose_Transporter"/>
</dbReference>
<keyword evidence="4 5" id="KW-0472">Membrane</keyword>
<dbReference type="SUPFAM" id="SSF103473">
    <property type="entry name" value="MFS general substrate transporter"/>
    <property type="match status" value="1"/>
</dbReference>
<sequence length="130" mass="13409">ALLGFVPSLIALGAPFVAIYGLTFLFGNIGPNTTTFVIPTEVFPTQYRGTGHGFAAGSGKIGAAIGTLFFGGLIAVWGADGMMLFLGFIAVLGVLVTLAFIPETKGRTLEVTSRQTEALVGASRAAQMKP</sequence>
<dbReference type="EMBL" id="AUZX01004366">
    <property type="protein sequence ID" value="EQD71018.1"/>
    <property type="molecule type" value="Genomic_DNA"/>
</dbReference>
<feature type="transmembrane region" description="Helical" evidence="5">
    <location>
        <begin position="6"/>
        <end position="26"/>
    </location>
</feature>
<dbReference type="GO" id="GO:0022857">
    <property type="term" value="F:transmembrane transporter activity"/>
    <property type="evidence" value="ECO:0007669"/>
    <property type="project" value="InterPro"/>
</dbReference>
<dbReference type="PANTHER" id="PTHR48021:SF1">
    <property type="entry name" value="GH07001P-RELATED"/>
    <property type="match status" value="1"/>
</dbReference>
<protein>
    <submittedName>
        <fullName evidence="7">General substrate transporter</fullName>
    </submittedName>
</protein>
<evidence type="ECO:0000256" key="5">
    <source>
        <dbReference type="SAM" id="Phobius"/>
    </source>
</evidence>
<reference evidence="7" key="2">
    <citation type="journal article" date="2014" name="ISME J.">
        <title>Microbial stratification in low pH oxic and suboxic macroscopic growths along an acid mine drainage.</title>
        <authorList>
            <person name="Mendez-Garcia C."/>
            <person name="Mesa V."/>
            <person name="Sprenger R.R."/>
            <person name="Richter M."/>
            <person name="Diez M.S."/>
            <person name="Solano J."/>
            <person name="Bargiela R."/>
            <person name="Golyshina O.V."/>
            <person name="Manteca A."/>
            <person name="Ramos J.L."/>
            <person name="Gallego J.R."/>
            <person name="Llorente I."/>
            <person name="Martins Dos Santos V.A."/>
            <person name="Jensen O.N."/>
            <person name="Pelaez A.I."/>
            <person name="Sanchez J."/>
            <person name="Ferrer M."/>
        </authorList>
    </citation>
    <scope>NUCLEOTIDE SEQUENCE</scope>
</reference>
<dbReference type="Pfam" id="PF00083">
    <property type="entry name" value="Sugar_tr"/>
    <property type="match status" value="1"/>
</dbReference>
<comment type="subcellular location">
    <subcellularLocation>
        <location evidence="1">Membrane</location>
    </subcellularLocation>
</comment>
<dbReference type="InterPro" id="IPR036259">
    <property type="entry name" value="MFS_trans_sf"/>
</dbReference>
<gene>
    <name evidence="7" type="ORF">B1A_06000</name>
</gene>
<dbReference type="PANTHER" id="PTHR48021">
    <property type="match status" value="1"/>
</dbReference>
<feature type="non-terminal residue" evidence="7">
    <location>
        <position position="1"/>
    </location>
</feature>
<evidence type="ECO:0000256" key="2">
    <source>
        <dbReference type="ARBA" id="ARBA00022692"/>
    </source>
</evidence>